<dbReference type="RefSeq" id="WP_014556629.1">
    <property type="nucleotide sequence ID" value="NC_017459.1"/>
</dbReference>
<reference evidence="2 3" key="1">
    <citation type="journal article" date="2011" name="PLoS ONE">
        <title>Haloquadratum walsbyi: limited diversity in a global pond.</title>
        <authorList>
            <person name="Dyall-Smith M."/>
            <person name="Pfeiffer F."/>
            <person name="Klee K."/>
            <person name="Palm P."/>
            <person name="Gross K."/>
            <person name="Schuster S.C."/>
            <person name="Rampp M."/>
            <person name="Oesterhelt D."/>
        </authorList>
    </citation>
    <scope>NUCLEOTIDE SEQUENCE [LARGE SCALE GENOMIC DNA]</scope>
    <source>
        <strain evidence="3">DSM 16854 / JCM 12705 / C23</strain>
    </source>
</reference>
<gene>
    <name evidence="2" type="ordered locus">Hqrw_3437</name>
</gene>
<dbReference type="EMBL" id="FR746099">
    <property type="protein sequence ID" value="CCC41200.1"/>
    <property type="molecule type" value="Genomic_DNA"/>
</dbReference>
<proteinExistence type="predicted"/>
<organism evidence="2 3">
    <name type="scientific">Haloquadratum walsbyi (strain DSM 16854 / JCM 12705 / C23)</name>
    <dbReference type="NCBI Taxonomy" id="768065"/>
    <lineage>
        <taxon>Archaea</taxon>
        <taxon>Methanobacteriati</taxon>
        <taxon>Methanobacteriota</taxon>
        <taxon>Stenosarchaea group</taxon>
        <taxon>Halobacteria</taxon>
        <taxon>Halobacteriales</taxon>
        <taxon>Haloferacaceae</taxon>
        <taxon>Haloquadratum</taxon>
    </lineage>
</organism>
<dbReference type="KEGG" id="hwc:Hqrw_3437"/>
<dbReference type="AlphaFoldDB" id="G0LM80"/>
<evidence type="ECO:0000256" key="1">
    <source>
        <dbReference type="SAM" id="MobiDB-lite"/>
    </source>
</evidence>
<dbReference type="GeneID" id="12448257"/>
<feature type="compositionally biased region" description="Acidic residues" evidence="1">
    <location>
        <begin position="139"/>
        <end position="154"/>
    </location>
</feature>
<evidence type="ECO:0000313" key="3">
    <source>
        <dbReference type="Proteomes" id="UP000007954"/>
    </source>
</evidence>
<name>G0LM80_HALWC</name>
<dbReference type="OrthoDB" id="205900at2157"/>
<evidence type="ECO:0000313" key="2">
    <source>
        <dbReference type="EMBL" id="CCC41200.1"/>
    </source>
</evidence>
<dbReference type="Proteomes" id="UP000007954">
    <property type="component" value="Chromosome"/>
</dbReference>
<accession>G0LM80</accession>
<sequence length="164" mass="18380">MSATDNDTSESLRARLETTVQRSQLVSALTQTSESTVVSAFRRGGQWIADATIHSFLYRWLTKEPEPEVIVIDLRETWTVGPFITLLDAFIAWVLPLWRESQLAQLTGSIVSIGEDLAETRYGQLLVQLLEPPEPPTDRDDDTESDQTEATDEDASSHTTERNS</sequence>
<feature type="compositionally biased region" description="Basic and acidic residues" evidence="1">
    <location>
        <begin position="155"/>
        <end position="164"/>
    </location>
</feature>
<feature type="region of interest" description="Disordered" evidence="1">
    <location>
        <begin position="130"/>
        <end position="164"/>
    </location>
</feature>
<dbReference type="HOGENOM" id="CLU_137174_0_0_2"/>
<protein>
    <submittedName>
        <fullName evidence="2">Uncharacterized protein</fullName>
    </submittedName>
</protein>